<reference evidence="1" key="1">
    <citation type="submission" date="2005-08" db="EMBL/GenBank/DDBJ databases">
        <title>Complete sequence of Dechloromonas aromatica RCB.</title>
        <authorList>
            <person name="Salinero K.K."/>
            <person name="Copeland A."/>
            <person name="Lucas S."/>
            <person name="Lapidus A."/>
            <person name="Barry K."/>
            <person name="Detter J.C."/>
            <person name="Glavina T."/>
            <person name="Hammon N."/>
            <person name="Israni S."/>
            <person name="Pitluck S."/>
            <person name="Di Bartolo G."/>
            <person name="Trong S."/>
            <person name="Schmutz J."/>
            <person name="Larimer F."/>
            <person name="Land M."/>
            <person name="Ivanova N."/>
            <person name="Richardson P."/>
        </authorList>
    </citation>
    <scope>NUCLEOTIDE SEQUENCE</scope>
    <source>
        <strain evidence="1">RCB</strain>
    </source>
</reference>
<dbReference type="STRING" id="159087.Daro_3633"/>
<dbReference type="AlphaFoldDB" id="Q479W9"/>
<dbReference type="EMBL" id="CP000089">
    <property type="protein sequence ID" value="AAZ48362.1"/>
    <property type="molecule type" value="Genomic_DNA"/>
</dbReference>
<protein>
    <submittedName>
        <fullName evidence="1">Uncharacterized protein</fullName>
    </submittedName>
</protein>
<evidence type="ECO:0000313" key="1">
    <source>
        <dbReference type="EMBL" id="AAZ48362.1"/>
    </source>
</evidence>
<dbReference type="KEGG" id="dar:Daro_3633"/>
<dbReference type="HOGENOM" id="CLU_635577_0_0_4"/>
<dbReference type="eggNOG" id="ENOG502ZAS1">
    <property type="taxonomic scope" value="Bacteria"/>
</dbReference>
<organism evidence="1">
    <name type="scientific">Dechloromonas aromatica (strain RCB)</name>
    <dbReference type="NCBI Taxonomy" id="159087"/>
    <lineage>
        <taxon>Bacteria</taxon>
        <taxon>Pseudomonadati</taxon>
        <taxon>Pseudomonadota</taxon>
        <taxon>Betaproteobacteria</taxon>
        <taxon>Rhodocyclales</taxon>
        <taxon>Azonexaceae</taxon>
        <taxon>Dechloromonas</taxon>
    </lineage>
</organism>
<accession>Q479W9</accession>
<gene>
    <name evidence="1" type="ordered locus">Daro_3633</name>
</gene>
<dbReference type="OrthoDB" id="9177834at2"/>
<name>Q479W9_DECAR</name>
<sequence>MASVNNSVAVVDDRPYFEKAVRFGLAQGILTPADIARMEADGPKGIVQIADHFGTAYLRTDLESAVARMANLISLYLEDFSNGDLRAAAMSLRDNTLLSHSRGGSEMLKRLHAMPGETSLHARRVDPLAQKIFVNERSFAFPLSVASYRAQVAQCQANQMRIDFARWLARQLNAKPDEYEDYSAEEVIRSAMLLLYAGAKTLEMPSKGEFIKLVEALRKKSFKPKPTTLDAFLREAPEAFEQMTRQAMQEFIDTALPRLKSPEKSADEILHAEAQGAYFVRDASEDDVVAYDRLVAKEWVRITKGNADDPAVLATIFLSVATGHPPKAAALLKEAKSIITTFREKGFDSKAVAAFIDEHAPFEQREDLKLMWSQDLRPDAEVHLADNDPQMPDAYMDRALKYFRQNCVANWKSSSR</sequence>
<proteinExistence type="predicted"/>